<name>A0A9R1CTQ2_9EURY</name>
<gene>
    <name evidence="2" type="ORF">KM295_09010</name>
</gene>
<keyword evidence="1" id="KW-0812">Transmembrane</keyword>
<keyword evidence="1" id="KW-0472">Membrane</keyword>
<dbReference type="Pfam" id="PF25259">
    <property type="entry name" value="DUF7860"/>
    <property type="match status" value="1"/>
</dbReference>
<dbReference type="AlphaFoldDB" id="A0A9R1CTQ2"/>
<sequence>MSHRSRYGTVDYSKCAKVSFVSGVALLLLGAAGEFVLVEIQWNVPGWVHTLLVDVEIVGVLVALVLPIVFAIVLPLTE</sequence>
<feature type="transmembrane region" description="Helical" evidence="1">
    <location>
        <begin position="57"/>
        <end position="76"/>
    </location>
</feature>
<protein>
    <submittedName>
        <fullName evidence="2">Uncharacterized protein</fullName>
    </submittedName>
</protein>
<accession>A0A9R1CTQ2</accession>
<dbReference type="EMBL" id="JAHLKM010000010">
    <property type="protein sequence ID" value="MCQ4333612.1"/>
    <property type="molecule type" value="Genomic_DNA"/>
</dbReference>
<organism evidence="2 3">
    <name type="scientific">Natronomonas aquatica</name>
    <dbReference type="NCBI Taxonomy" id="2841590"/>
    <lineage>
        <taxon>Archaea</taxon>
        <taxon>Methanobacteriati</taxon>
        <taxon>Methanobacteriota</taxon>
        <taxon>Stenosarchaea group</taxon>
        <taxon>Halobacteria</taxon>
        <taxon>Halobacteriales</taxon>
        <taxon>Natronomonadaceae</taxon>
        <taxon>Natronomonas</taxon>
    </lineage>
</organism>
<evidence type="ECO:0000313" key="2">
    <source>
        <dbReference type="EMBL" id="MCQ4333612.1"/>
    </source>
</evidence>
<dbReference type="Proteomes" id="UP001139494">
    <property type="component" value="Unassembled WGS sequence"/>
</dbReference>
<dbReference type="InterPro" id="IPR057182">
    <property type="entry name" value="DUF7860"/>
</dbReference>
<keyword evidence="1" id="KW-1133">Transmembrane helix</keyword>
<proteinExistence type="predicted"/>
<reference evidence="2" key="1">
    <citation type="journal article" date="2023" name="Front. Microbiol.">
        <title>Genomic-based phylogenetic and metabolic analyses of the genus Natronomonas, and description of Natronomonas aquatica sp. nov.</title>
        <authorList>
            <person name="Garcia-Roldan A."/>
            <person name="Duran-Viseras A."/>
            <person name="de la Haba R.R."/>
            <person name="Corral P."/>
            <person name="Sanchez-Porro C."/>
            <person name="Ventosa A."/>
        </authorList>
    </citation>
    <scope>NUCLEOTIDE SEQUENCE</scope>
    <source>
        <strain evidence="2">F2-12</strain>
    </source>
</reference>
<evidence type="ECO:0000256" key="1">
    <source>
        <dbReference type="SAM" id="Phobius"/>
    </source>
</evidence>
<comment type="caution">
    <text evidence="2">The sequence shown here is derived from an EMBL/GenBank/DDBJ whole genome shotgun (WGS) entry which is preliminary data.</text>
</comment>
<keyword evidence="3" id="KW-1185">Reference proteome</keyword>
<evidence type="ECO:0000313" key="3">
    <source>
        <dbReference type="Proteomes" id="UP001139494"/>
    </source>
</evidence>
<dbReference type="RefSeq" id="WP_256029638.1">
    <property type="nucleotide sequence ID" value="NZ_JAHLKM010000010.1"/>
</dbReference>